<gene>
    <name evidence="1" type="ORF">E5676_scaffold195G00650</name>
</gene>
<reference evidence="1 2" key="1">
    <citation type="submission" date="2019-08" db="EMBL/GenBank/DDBJ databases">
        <title>Draft genome sequences of two oriental melons (Cucumis melo L. var makuwa).</title>
        <authorList>
            <person name="Kwon S.-Y."/>
        </authorList>
    </citation>
    <scope>NUCLEOTIDE SEQUENCE [LARGE SCALE GENOMIC DNA]</scope>
    <source>
        <strain evidence="2">cv. Chang Bougi</strain>
        <tissue evidence="1">Leaf</tissue>
    </source>
</reference>
<dbReference type="Proteomes" id="UP000321947">
    <property type="component" value="Unassembled WGS sequence"/>
</dbReference>
<proteinExistence type="predicted"/>
<accession>A0A5D3DGA4</accession>
<dbReference type="AlphaFoldDB" id="A0A5D3DGA4"/>
<evidence type="ECO:0000313" key="2">
    <source>
        <dbReference type="Proteomes" id="UP000321947"/>
    </source>
</evidence>
<organism evidence="1 2">
    <name type="scientific">Cucumis melo var. makuwa</name>
    <name type="common">Oriental melon</name>
    <dbReference type="NCBI Taxonomy" id="1194695"/>
    <lineage>
        <taxon>Eukaryota</taxon>
        <taxon>Viridiplantae</taxon>
        <taxon>Streptophyta</taxon>
        <taxon>Embryophyta</taxon>
        <taxon>Tracheophyta</taxon>
        <taxon>Spermatophyta</taxon>
        <taxon>Magnoliopsida</taxon>
        <taxon>eudicotyledons</taxon>
        <taxon>Gunneridae</taxon>
        <taxon>Pentapetalae</taxon>
        <taxon>rosids</taxon>
        <taxon>fabids</taxon>
        <taxon>Cucurbitales</taxon>
        <taxon>Cucurbitaceae</taxon>
        <taxon>Benincaseae</taxon>
        <taxon>Cucumis</taxon>
    </lineage>
</organism>
<protein>
    <submittedName>
        <fullName evidence="1">Uncharacterized protein</fullName>
    </submittedName>
</protein>
<dbReference type="EMBL" id="SSTD01004937">
    <property type="protein sequence ID" value="TYK22634.1"/>
    <property type="molecule type" value="Genomic_DNA"/>
</dbReference>
<name>A0A5D3DGA4_CUCMM</name>
<evidence type="ECO:0000313" key="1">
    <source>
        <dbReference type="EMBL" id="TYK22634.1"/>
    </source>
</evidence>
<comment type="caution">
    <text evidence="1">The sequence shown here is derived from an EMBL/GenBank/DDBJ whole genome shotgun (WGS) entry which is preliminary data.</text>
</comment>
<sequence length="126" mass="13914">MYLYTLTSCSAEGHKYPNVMSIVVMLMGCAVNWNNGLVWTEGITRLICASFGITRLICASFGITRLICASFRITRLICASFGITRLICASDDITRLIDVCVLQNHWTVYVGKGMARGRPARGKKDA</sequence>